<reference evidence="1 2" key="1">
    <citation type="submission" date="2016-05" db="EMBL/GenBank/DDBJ databases">
        <title>Draft genome sequence of Pediococcus parvulus 2.6, a probiotic beta-glucan producer strain.</title>
        <authorList>
            <person name="Mohedano M.L."/>
            <person name="Perez-Ramos A."/>
            <person name="Duenas M.T."/>
            <person name="Lamontanara A."/>
            <person name="Orru L."/>
            <person name="Spano G."/>
            <person name="Capozzi V."/>
            <person name="Lopez P."/>
        </authorList>
    </citation>
    <scope>NUCLEOTIDE SEQUENCE [LARGE SCALE GENOMIC DNA]</scope>
    <source>
        <strain evidence="1 2">2.6</strain>
    </source>
</reference>
<keyword evidence="2" id="KW-1185">Reference proteome</keyword>
<evidence type="ECO:0000313" key="1">
    <source>
        <dbReference type="EMBL" id="OAD62994.1"/>
    </source>
</evidence>
<gene>
    <name evidence="1" type="ORF">A7K95_10935</name>
</gene>
<comment type="caution">
    <text evidence="1">The sequence shown here is derived from an EMBL/GenBank/DDBJ whole genome shotgun (WGS) entry which is preliminary data.</text>
</comment>
<dbReference type="RefSeq" id="WP_003691581.1">
    <property type="nucleotide sequence ID" value="NZ_LXND01000109.1"/>
</dbReference>
<evidence type="ECO:0000313" key="2">
    <source>
        <dbReference type="Proteomes" id="UP000077280"/>
    </source>
</evidence>
<dbReference type="Proteomes" id="UP000077280">
    <property type="component" value="Unassembled WGS sequence"/>
</dbReference>
<sequence length="64" mass="6959">MISGFCSANADIIRLFISNRVNSIAHDGDNTILNLGPLENDKKFDVIADVSNDDVVLNKEPNGQ</sequence>
<proteinExistence type="predicted"/>
<accession>A0ABX2UCR1</accession>
<protein>
    <submittedName>
        <fullName evidence="1">Transcriptional regulator</fullName>
    </submittedName>
</protein>
<dbReference type="EMBL" id="LXND01000109">
    <property type="protein sequence ID" value="OAD62994.1"/>
    <property type="molecule type" value="Genomic_DNA"/>
</dbReference>
<dbReference type="GeneID" id="98317587"/>
<name>A0ABX2UCR1_9LACO</name>
<organism evidence="1 2">
    <name type="scientific">Pediococcus parvulus</name>
    <dbReference type="NCBI Taxonomy" id="54062"/>
    <lineage>
        <taxon>Bacteria</taxon>
        <taxon>Bacillati</taxon>
        <taxon>Bacillota</taxon>
        <taxon>Bacilli</taxon>
        <taxon>Lactobacillales</taxon>
        <taxon>Lactobacillaceae</taxon>
        <taxon>Pediococcus</taxon>
    </lineage>
</organism>